<evidence type="ECO:0000313" key="4">
    <source>
        <dbReference type="EMBL" id="KAJ7208908.1"/>
    </source>
</evidence>
<dbReference type="Pfam" id="PF00561">
    <property type="entry name" value="Abhydrolase_1"/>
    <property type="match status" value="1"/>
</dbReference>
<feature type="chain" id="PRO_5041959456" description="AB hydrolase-1 domain-containing protein" evidence="1">
    <location>
        <begin position="27"/>
        <end position="567"/>
    </location>
</feature>
<dbReference type="AlphaFoldDB" id="A0AAD6VCG1"/>
<dbReference type="EMBL" id="JARJCW010000032">
    <property type="protein sequence ID" value="KAJ7208908.1"/>
    <property type="molecule type" value="Genomic_DNA"/>
</dbReference>
<evidence type="ECO:0000313" key="5">
    <source>
        <dbReference type="Proteomes" id="UP001219525"/>
    </source>
</evidence>
<reference evidence="4" key="1">
    <citation type="submission" date="2023-03" db="EMBL/GenBank/DDBJ databases">
        <title>Massive genome expansion in bonnet fungi (Mycena s.s.) driven by repeated elements and novel gene families across ecological guilds.</title>
        <authorList>
            <consortium name="Lawrence Berkeley National Laboratory"/>
            <person name="Harder C.B."/>
            <person name="Miyauchi S."/>
            <person name="Viragh M."/>
            <person name="Kuo A."/>
            <person name="Thoen E."/>
            <person name="Andreopoulos B."/>
            <person name="Lu D."/>
            <person name="Skrede I."/>
            <person name="Drula E."/>
            <person name="Henrissat B."/>
            <person name="Morin E."/>
            <person name="Kohler A."/>
            <person name="Barry K."/>
            <person name="LaButti K."/>
            <person name="Morin E."/>
            <person name="Salamov A."/>
            <person name="Lipzen A."/>
            <person name="Mereny Z."/>
            <person name="Hegedus B."/>
            <person name="Baldrian P."/>
            <person name="Stursova M."/>
            <person name="Weitz H."/>
            <person name="Taylor A."/>
            <person name="Grigoriev I.V."/>
            <person name="Nagy L.G."/>
            <person name="Martin F."/>
            <person name="Kauserud H."/>
        </authorList>
    </citation>
    <scope>NUCLEOTIDE SEQUENCE</scope>
    <source>
        <strain evidence="4">9144</strain>
    </source>
</reference>
<accession>A0AAD6VCG1</accession>
<keyword evidence="1" id="KW-0732">Signal</keyword>
<organism evidence="4 5">
    <name type="scientific">Mycena pura</name>
    <dbReference type="NCBI Taxonomy" id="153505"/>
    <lineage>
        <taxon>Eukaryota</taxon>
        <taxon>Fungi</taxon>
        <taxon>Dikarya</taxon>
        <taxon>Basidiomycota</taxon>
        <taxon>Agaricomycotina</taxon>
        <taxon>Agaricomycetes</taxon>
        <taxon>Agaricomycetidae</taxon>
        <taxon>Agaricales</taxon>
        <taxon>Marasmiineae</taxon>
        <taxon>Mycenaceae</taxon>
        <taxon>Mycena</taxon>
    </lineage>
</organism>
<protein>
    <recommendedName>
        <fullName evidence="6">AB hydrolase-1 domain-containing protein</fullName>
    </recommendedName>
</protein>
<dbReference type="SUPFAM" id="SSF53474">
    <property type="entry name" value="alpha/beta-Hydrolases"/>
    <property type="match status" value="2"/>
</dbReference>
<evidence type="ECO:0000259" key="3">
    <source>
        <dbReference type="Pfam" id="PF08386"/>
    </source>
</evidence>
<sequence length="567" mass="61434">MTSFFCNPRNLLPLLLLLQTSPPSTAAVIYNDRKNQTIRWVDCHDKVPEPLAAALNITGTTFTGTLPSSLFCGEMDVPMDYTKPFNAVTNNITIGFAMNRPKKHVIETSEDLLSYCVVVGGPGVDAASQAWGNALNLSPNLSTAFPGAAAFTGLEDFDFLALNTRGLQFSNPLNFSSGVFFNDIPFPFPKSQAEFDQYQAAMTNFISAAIRDSTPPGIMQHVGTIEYIQDLDALRAALGYEKLNFEGISYGTFVGMEYAARYPNRVGQFVLDAAFPHGMPFQDMVTSQVAAANRLIQRADAFCLIDPGCPFGQGNGSVVKAWETLLAQAQQAPLPAPSCGPGTQCIAPVTARHLQWAVDSSFHTIPDFPLFNLALNASLHGNASLFAYQPANDPREGLLTPLLCSDLSMSPGMCIQFNLMDHSLRQSDPLHVVYSQIWQNLLQCSVWPFPGPRSTTLPTDLEIMWVTSDFDLALPTEMTTFAWEQAPKSTLVIRHGDDHTSFWVPPPGDTAGDVARSFLRTGVMPSPRSDAAVTIIGPGKKRGPLPGAYNVPIGAVAGDMSSVENIV</sequence>
<proteinExistence type="predicted"/>
<dbReference type="InterPro" id="IPR000073">
    <property type="entry name" value="AB_hydrolase_1"/>
</dbReference>
<feature type="domain" description="AB hydrolase-1" evidence="2">
    <location>
        <begin position="152"/>
        <end position="289"/>
    </location>
</feature>
<dbReference type="Proteomes" id="UP001219525">
    <property type="component" value="Unassembled WGS sequence"/>
</dbReference>
<evidence type="ECO:0000256" key="1">
    <source>
        <dbReference type="SAM" id="SignalP"/>
    </source>
</evidence>
<feature type="domain" description="Peptidase S33 tripeptidyl aminopeptidase-like C-terminal" evidence="3">
    <location>
        <begin position="437"/>
        <end position="527"/>
    </location>
</feature>
<dbReference type="InterPro" id="IPR013595">
    <property type="entry name" value="Pept_S33_TAP-like_C"/>
</dbReference>
<comment type="caution">
    <text evidence="4">The sequence shown here is derived from an EMBL/GenBank/DDBJ whole genome shotgun (WGS) entry which is preliminary data.</text>
</comment>
<feature type="signal peptide" evidence="1">
    <location>
        <begin position="1"/>
        <end position="26"/>
    </location>
</feature>
<dbReference type="Pfam" id="PF08386">
    <property type="entry name" value="Abhydrolase_4"/>
    <property type="match status" value="1"/>
</dbReference>
<dbReference type="Gene3D" id="3.40.50.1820">
    <property type="entry name" value="alpha/beta hydrolase"/>
    <property type="match status" value="1"/>
</dbReference>
<evidence type="ECO:0008006" key="6">
    <source>
        <dbReference type="Google" id="ProtNLM"/>
    </source>
</evidence>
<dbReference type="InterPro" id="IPR029058">
    <property type="entry name" value="AB_hydrolase_fold"/>
</dbReference>
<gene>
    <name evidence="4" type="ORF">GGX14DRAFT_365060</name>
</gene>
<keyword evidence="5" id="KW-1185">Reference proteome</keyword>
<evidence type="ECO:0000259" key="2">
    <source>
        <dbReference type="Pfam" id="PF00561"/>
    </source>
</evidence>
<name>A0AAD6VCG1_9AGAR</name>